<reference evidence="1" key="1">
    <citation type="journal article" date="2012" name="PLoS ONE">
        <title>Gene sets for utilization of primary and secondary nutrition supplies in the distal gut of endangered iberian lynx.</title>
        <authorList>
            <person name="Alcaide M."/>
            <person name="Messina E."/>
            <person name="Richter M."/>
            <person name="Bargiela R."/>
            <person name="Peplies J."/>
            <person name="Huws S.A."/>
            <person name="Newbold C.J."/>
            <person name="Golyshin P.N."/>
            <person name="Simon M.A."/>
            <person name="Lopez G."/>
            <person name="Yakimov M.M."/>
            <person name="Ferrer M."/>
        </authorList>
    </citation>
    <scope>NUCLEOTIDE SEQUENCE</scope>
</reference>
<accession>J9G2V8</accession>
<comment type="caution">
    <text evidence="1">The sequence shown here is derived from an EMBL/GenBank/DDBJ whole genome shotgun (WGS) entry which is preliminary data.</text>
</comment>
<evidence type="ECO:0000313" key="1">
    <source>
        <dbReference type="EMBL" id="EJW93904.1"/>
    </source>
</evidence>
<organism evidence="1">
    <name type="scientific">gut metagenome</name>
    <dbReference type="NCBI Taxonomy" id="749906"/>
    <lineage>
        <taxon>unclassified sequences</taxon>
        <taxon>metagenomes</taxon>
        <taxon>organismal metagenomes</taxon>
    </lineage>
</organism>
<feature type="non-terminal residue" evidence="1">
    <location>
        <position position="37"/>
    </location>
</feature>
<gene>
    <name evidence="1" type="ORF">EVA_17989</name>
</gene>
<sequence length="37" mass="4399">MEPYEEQLERLAESGNLRSLPEIEHQGKWVIKDGERM</sequence>
<protein>
    <submittedName>
        <fullName evidence="1">Uncharacterized protein</fullName>
    </submittedName>
</protein>
<dbReference type="AlphaFoldDB" id="J9G2V8"/>
<name>J9G2V8_9ZZZZ</name>
<dbReference type="EMBL" id="AMCI01006689">
    <property type="protein sequence ID" value="EJW93904.1"/>
    <property type="molecule type" value="Genomic_DNA"/>
</dbReference>
<proteinExistence type="predicted"/>